<reference evidence="1" key="1">
    <citation type="submission" date="2012-11" db="EMBL/GenBank/DDBJ databases">
        <title>Dependencies among metagenomic species, viruses, plasmids and units of genetic variation.</title>
        <authorList>
            <person name="Nielsen H.B."/>
            <person name="Almeida M."/>
            <person name="Juncker A.S."/>
            <person name="Rasmussen S."/>
            <person name="Li J."/>
            <person name="Sunagawa S."/>
            <person name="Plichta D."/>
            <person name="Gautier L."/>
            <person name="Le Chatelier E."/>
            <person name="Peletier E."/>
            <person name="Bonde I."/>
            <person name="Nielsen T."/>
            <person name="Manichanh C."/>
            <person name="Arumugam M."/>
            <person name="Batto J."/>
            <person name="Santos M.B.Q.D."/>
            <person name="Blom N."/>
            <person name="Borruel N."/>
            <person name="Burgdorf K.S."/>
            <person name="Boumezbeur F."/>
            <person name="Casellas F."/>
            <person name="Dore J."/>
            <person name="Guarner F."/>
            <person name="Hansen T."/>
            <person name="Hildebrand F."/>
            <person name="Kaas R.S."/>
            <person name="Kennedy S."/>
            <person name="Kristiansen K."/>
            <person name="Kultima J.R."/>
            <person name="Leonard P."/>
            <person name="Levenez F."/>
            <person name="Lund O."/>
            <person name="Moumen B."/>
            <person name="Le Paslier D."/>
            <person name="Pons N."/>
            <person name="Pedersen O."/>
            <person name="Prifti E."/>
            <person name="Qin J."/>
            <person name="Raes J."/>
            <person name="Tap J."/>
            <person name="Tims S."/>
            <person name="Ussery D.W."/>
            <person name="Yamada T."/>
            <person name="MetaHit consortium"/>
            <person name="Renault P."/>
            <person name="Sicheritz-Ponten T."/>
            <person name="Bork P."/>
            <person name="Wang J."/>
            <person name="Brunak S."/>
            <person name="Ehrlich S.D."/>
        </authorList>
    </citation>
    <scope>NUCLEOTIDE SEQUENCE [LARGE SCALE GENOMIC DNA]</scope>
</reference>
<name>R6CF11_9BACT</name>
<dbReference type="Proteomes" id="UP000018362">
    <property type="component" value="Unassembled WGS sequence"/>
</dbReference>
<evidence type="ECO:0000313" key="1">
    <source>
        <dbReference type="EMBL" id="CDA70046.1"/>
    </source>
</evidence>
<sequence>MRELSIGWNLPTSWLKPLKLQAVKVSAVGRDLFYFYKDAPVDPESAISSADYAQAFEYGSMPPTRSFGFSLNVKF</sequence>
<comment type="caution">
    <text evidence="1">The sequence shown here is derived from an EMBL/GenBank/DDBJ whole genome shotgun (WGS) entry which is preliminary data.</text>
</comment>
<protein>
    <submittedName>
        <fullName evidence="1">TonB-linked outer membrane protein SusC/RagA family</fullName>
    </submittedName>
</protein>
<accession>R6CF11</accession>
<organism evidence="1 2">
    <name type="scientific">Phocaeicola coprocola CAG:162</name>
    <dbReference type="NCBI Taxonomy" id="1263040"/>
    <lineage>
        <taxon>Bacteria</taxon>
        <taxon>Pseudomonadati</taxon>
        <taxon>Bacteroidota</taxon>
        <taxon>Bacteroidia</taxon>
        <taxon>Bacteroidales</taxon>
        <taxon>Bacteroidaceae</taxon>
        <taxon>Phocaeicola</taxon>
    </lineage>
</organism>
<evidence type="ECO:0000313" key="2">
    <source>
        <dbReference type="Proteomes" id="UP000018362"/>
    </source>
</evidence>
<proteinExistence type="predicted"/>
<gene>
    <name evidence="1" type="ORF">BN509_01235</name>
</gene>
<dbReference type="EMBL" id="CBCJ010000012">
    <property type="protein sequence ID" value="CDA70046.1"/>
    <property type="molecule type" value="Genomic_DNA"/>
</dbReference>
<dbReference type="AlphaFoldDB" id="R6CF11"/>